<dbReference type="EMBL" id="CAJPEV010004734">
    <property type="protein sequence ID" value="CAG0902231.1"/>
    <property type="molecule type" value="Genomic_DNA"/>
</dbReference>
<gene>
    <name evidence="1" type="ORF">DSTB1V02_LOCUS12456</name>
</gene>
<organism evidence="1">
    <name type="scientific">Darwinula stevensoni</name>
    <dbReference type="NCBI Taxonomy" id="69355"/>
    <lineage>
        <taxon>Eukaryota</taxon>
        <taxon>Metazoa</taxon>
        <taxon>Ecdysozoa</taxon>
        <taxon>Arthropoda</taxon>
        <taxon>Crustacea</taxon>
        <taxon>Oligostraca</taxon>
        <taxon>Ostracoda</taxon>
        <taxon>Podocopa</taxon>
        <taxon>Podocopida</taxon>
        <taxon>Darwinulocopina</taxon>
        <taxon>Darwinuloidea</taxon>
        <taxon>Darwinulidae</taxon>
        <taxon>Darwinula</taxon>
    </lineage>
</organism>
<name>A0A7R9FRW3_9CRUS</name>
<evidence type="ECO:0000313" key="2">
    <source>
        <dbReference type="Proteomes" id="UP000677054"/>
    </source>
</evidence>
<protein>
    <submittedName>
        <fullName evidence="1">Uncharacterized protein</fullName>
    </submittedName>
</protein>
<dbReference type="AlphaFoldDB" id="A0A7R9FRW3"/>
<accession>A0A7R9FRW3</accession>
<keyword evidence="2" id="KW-1185">Reference proteome</keyword>
<reference evidence="1" key="1">
    <citation type="submission" date="2020-11" db="EMBL/GenBank/DDBJ databases">
        <authorList>
            <person name="Tran Van P."/>
        </authorList>
    </citation>
    <scope>NUCLEOTIDE SEQUENCE</scope>
</reference>
<dbReference type="Proteomes" id="UP000677054">
    <property type="component" value="Unassembled WGS sequence"/>
</dbReference>
<dbReference type="EMBL" id="LR904251">
    <property type="protein sequence ID" value="CAD7252700.1"/>
    <property type="molecule type" value="Genomic_DNA"/>
</dbReference>
<proteinExistence type="predicted"/>
<evidence type="ECO:0000313" key="1">
    <source>
        <dbReference type="EMBL" id="CAD7252700.1"/>
    </source>
</evidence>
<sequence>MKERILELNKPYEEMNAEYFKTHPDYLQLMAPGGFEEGYLEPRGTLDLQKRSSASYQDYEPVHEYFEIDEDFKSKISNSVPWDEIQGSQFPRMQTDGLWGDTHV</sequence>